<comment type="caution">
    <text evidence="2">The sequence shown here is derived from an EMBL/GenBank/DDBJ whole genome shotgun (WGS) entry which is preliminary data.</text>
</comment>
<dbReference type="NCBIfam" id="NF003997">
    <property type="entry name" value="PRK05473.1"/>
    <property type="match status" value="1"/>
</dbReference>
<keyword evidence="3" id="KW-1185">Reference proteome</keyword>
<accession>A0A9J6P507</accession>
<evidence type="ECO:0000313" key="3">
    <source>
        <dbReference type="Proteomes" id="UP001056429"/>
    </source>
</evidence>
<dbReference type="PANTHER" id="PTHR40067">
    <property type="entry name" value="UPF0297 PROTEIN YRZL"/>
    <property type="match status" value="1"/>
</dbReference>
<dbReference type="InterPro" id="IPR009309">
    <property type="entry name" value="IreB"/>
</dbReference>
<evidence type="ECO:0000256" key="1">
    <source>
        <dbReference type="ARBA" id="ARBA00010888"/>
    </source>
</evidence>
<dbReference type="Pfam" id="PF06135">
    <property type="entry name" value="IreB"/>
    <property type="match status" value="1"/>
</dbReference>
<proteinExistence type="inferred from homology"/>
<gene>
    <name evidence="2" type="ORF">KDK92_14150</name>
</gene>
<dbReference type="RefSeq" id="WP_250860540.1">
    <property type="nucleotide sequence ID" value="NZ_JAGSOJ010000003.1"/>
</dbReference>
<sequence length="77" mass="8938">MQFDPIKNKDDFTKAIINEVYNALVEKGYNPVNQLVGYFISGDPTYITNHKGARTLITKLERDEFLEEVLKVYLNIK</sequence>
<protein>
    <submittedName>
        <fullName evidence="2">IreB family regulatory phosphoprotein</fullName>
    </submittedName>
</protein>
<reference evidence="2" key="1">
    <citation type="journal article" date="2021" name="mSystems">
        <title>Bacteria and Archaea Synergistically Convert Glycine Betaine to Biogenic Methane in the Formosa Cold Seep of the South China Sea.</title>
        <authorList>
            <person name="Li L."/>
            <person name="Zhang W."/>
            <person name="Zhang S."/>
            <person name="Song L."/>
            <person name="Sun Q."/>
            <person name="Zhang H."/>
            <person name="Xiang H."/>
            <person name="Dong X."/>
        </authorList>
    </citation>
    <scope>NUCLEOTIDE SEQUENCE</scope>
    <source>
        <strain evidence="2">ZWT</strain>
    </source>
</reference>
<dbReference type="PANTHER" id="PTHR40067:SF1">
    <property type="entry name" value="UPF0297 PROTEIN YRZL"/>
    <property type="match status" value="1"/>
</dbReference>
<dbReference type="Proteomes" id="UP001056429">
    <property type="component" value="Unassembled WGS sequence"/>
</dbReference>
<reference evidence="2" key="2">
    <citation type="submission" date="2021-04" db="EMBL/GenBank/DDBJ databases">
        <authorList>
            <person name="Dong X."/>
        </authorList>
    </citation>
    <scope>NUCLEOTIDE SEQUENCE</scope>
    <source>
        <strain evidence="2">ZWT</strain>
    </source>
</reference>
<comment type="similarity">
    <text evidence="1">Belongs to the UPF0297 family.</text>
</comment>
<dbReference type="EMBL" id="JAGSOJ010000003">
    <property type="protein sequence ID" value="MCM1990869.1"/>
    <property type="molecule type" value="Genomic_DNA"/>
</dbReference>
<dbReference type="AlphaFoldDB" id="A0A9J6P507"/>
<evidence type="ECO:0000313" key="2">
    <source>
        <dbReference type="EMBL" id="MCM1990869.1"/>
    </source>
</evidence>
<organism evidence="2 3">
    <name type="scientific">Oceanirhabdus seepicola</name>
    <dbReference type="NCBI Taxonomy" id="2828781"/>
    <lineage>
        <taxon>Bacteria</taxon>
        <taxon>Bacillati</taxon>
        <taxon>Bacillota</taxon>
        <taxon>Clostridia</taxon>
        <taxon>Eubacteriales</taxon>
        <taxon>Clostridiaceae</taxon>
        <taxon>Oceanirhabdus</taxon>
    </lineage>
</organism>
<name>A0A9J6P507_9CLOT</name>